<keyword evidence="3" id="KW-0227">DNA damage</keyword>
<sequence length="342" mass="38029">MTQRWIESFYSTDLETDGSGSEPSLSSSDSHIQDSHGSKPVAEAAAASAVPSTASDYDVHDSPYRIPKRPYGVYRPPNPSYGDDDDAVACKKQKNDRPCMTEAKLEPEALFKKMHLNEEWVSFLEFSDFDVETLRKVQTVVETHRVSEIVYPPPVNVHRWSHLCAPRDVKIVIVGQDPYPQPRRADGLAFSTGDGAVAPSLRNIYRELQRSVEGFRTPNHGHLDSWARQGVLLLNTAFTVIRGVPGSHSNLGWRVLSDRVIAQLSKKTEGLVFLLWGNHAKEKASLVDRSKHAVFTSAHPSPLAAARNATFVGNDHFVKANRYLVDHGRNPVNWNSLNDASP</sequence>
<proteinExistence type="inferred from homology"/>
<dbReference type="Gene3D" id="3.40.470.10">
    <property type="entry name" value="Uracil-DNA glycosylase-like domain"/>
    <property type="match status" value="1"/>
</dbReference>
<dbReference type="CDD" id="cd10027">
    <property type="entry name" value="UDG-F1-like"/>
    <property type="match status" value="1"/>
</dbReference>
<name>A0A866VSZ2_9BETA</name>
<evidence type="ECO:0000256" key="4">
    <source>
        <dbReference type="ARBA" id="ARBA00022801"/>
    </source>
</evidence>
<dbReference type="GO" id="GO:0097510">
    <property type="term" value="P:base-excision repair, AP site formation via deaminated base removal"/>
    <property type="evidence" value="ECO:0007669"/>
    <property type="project" value="TreeGrafter"/>
</dbReference>
<dbReference type="InterPro" id="IPR036895">
    <property type="entry name" value="Uracil-DNA_glycosylase-like_sf"/>
</dbReference>
<dbReference type="Proteomes" id="UP001162024">
    <property type="component" value="Segment"/>
</dbReference>
<dbReference type="InterPro" id="IPR018085">
    <property type="entry name" value="Ura-DNA_Glyclase_AS"/>
</dbReference>
<evidence type="ECO:0000313" key="10">
    <source>
        <dbReference type="Proteomes" id="UP001162024"/>
    </source>
</evidence>
<dbReference type="GeneID" id="80541585"/>
<keyword evidence="4" id="KW-0378">Hydrolase</keyword>
<dbReference type="RefSeq" id="YP_010802802.1">
    <property type="nucleotide sequence ID" value="NC_077039.1"/>
</dbReference>
<feature type="compositionally biased region" description="Low complexity" evidence="7">
    <location>
        <begin position="38"/>
        <end position="55"/>
    </location>
</feature>
<evidence type="ECO:0000256" key="3">
    <source>
        <dbReference type="ARBA" id="ARBA00022763"/>
    </source>
</evidence>
<dbReference type="KEGG" id="vg:80541585"/>
<reference evidence="9" key="6">
    <citation type="journal article" date="2016" name="MSphere">
        <title>Comparison of the Gene Coding Contents and Other Unusual Features of the GC-Rich and AT-Rich Branch Probosciviruses.</title>
        <authorList>
            <person name="Ling P.D."/>
            <person name="Long S.Y."/>
            <person name="Zong J.C."/>
            <person name="Heaggans S.Y."/>
            <person name="Qin X."/>
            <person name="Hayward G.S."/>
        </authorList>
    </citation>
    <scope>NUCLEOTIDE SEQUENCE</scope>
    <source>
        <strain evidence="9">Nyah NAP97</strain>
    </source>
</reference>
<feature type="active site" description="Proton acceptor" evidence="6">
    <location>
        <position position="177"/>
    </location>
</feature>
<reference evidence="9" key="1">
    <citation type="journal article" date="2009" name="Vet. Pathol.">
        <title>Clinico-pathologic features of fatal disease attributed to new variants of endotheliotropic herpesviruses in two Asian elephants (Elephas maximus).</title>
        <authorList>
            <person name="Garner M.M."/>
            <person name="Helmick K."/>
            <person name="Ochsenreiter J."/>
            <person name="Richman L.K."/>
            <person name="Latimer E."/>
            <person name="Wise A.G."/>
            <person name="Maes R.K."/>
            <person name="Kiupel M."/>
            <person name="Nordhausen R.W."/>
            <person name="Zong J.C."/>
            <person name="Hayward G.S."/>
        </authorList>
    </citation>
    <scope>NUCLEOTIDE SEQUENCE</scope>
    <source>
        <strain evidence="9">Nyah NAP97</strain>
    </source>
</reference>
<dbReference type="InterPro" id="IPR005122">
    <property type="entry name" value="Uracil-DNA_glycosylase-like"/>
</dbReference>
<dbReference type="NCBIfam" id="TIGR00628">
    <property type="entry name" value="ung"/>
    <property type="match status" value="1"/>
</dbReference>
<dbReference type="Pfam" id="PF03167">
    <property type="entry name" value="UDG"/>
    <property type="match status" value="1"/>
</dbReference>
<keyword evidence="2" id="KW-1048">Host nucleus</keyword>
<evidence type="ECO:0000256" key="7">
    <source>
        <dbReference type="SAM" id="MobiDB-lite"/>
    </source>
</evidence>
<keyword evidence="10" id="KW-1185">Reference proteome</keyword>
<dbReference type="HAMAP" id="MF_00148">
    <property type="entry name" value="UDG"/>
    <property type="match status" value="1"/>
</dbReference>
<reference evidence="9" key="2">
    <citation type="journal article" date="2013" name="Genome Announc.">
        <title>Complete Genome Sequence of Elephant Endotheliotropic Herpesvirus 1A.</title>
        <authorList>
            <person name="Ling P.D."/>
            <person name="Reid J.G."/>
            <person name="Qin X."/>
            <person name="Muzny D.M."/>
            <person name="Gibbs R."/>
            <person name="Petrosino J."/>
            <person name="Peng R."/>
            <person name="Zong J.C."/>
            <person name="Heaggans S.Y."/>
            <person name="Hayward G.S."/>
        </authorList>
    </citation>
    <scope>NUCLEOTIDE SEQUENCE</scope>
    <source>
        <strain evidence="9">Nyah NAP97</strain>
    </source>
</reference>
<evidence type="ECO:0000256" key="2">
    <source>
        <dbReference type="ARBA" id="ARBA00022562"/>
    </source>
</evidence>
<dbReference type="InterPro" id="IPR002043">
    <property type="entry name" value="UDG_fam1"/>
</dbReference>
<evidence type="ECO:0000313" key="9">
    <source>
        <dbReference type="EMBL" id="QOE74468.1"/>
    </source>
</evidence>
<dbReference type="NCBIfam" id="NF003588">
    <property type="entry name" value="PRK05254.1-1"/>
    <property type="match status" value="1"/>
</dbReference>
<reference evidence="9" key="7">
    <citation type="submission" date="2019-08" db="EMBL/GenBank/DDBJ databases">
        <title>Complete Genome Assembly and Annotation of EEHV3A the First Example of a GC-Branch African Elephant Endotheliotrophic Herpesvirus Associated with Lethal Hemorrhagic Disease.</title>
        <authorList>
            <person name="Tan J."/>
            <person name="Ling P.D."/>
            <person name="Worley K."/>
            <person name="Proudfoot J."/>
            <person name="Bowman M."/>
            <person name="Qin X."/>
            <person name="Latimer E.M."/>
            <person name="Holder K."/>
            <person name="Fayette M."/>
            <person name="Nodolf S."/>
            <person name="Heaggans S.Y."/>
            <person name="Zong J.-C."/>
            <person name="Pearson V.R."/>
            <person name="Hayward G.S."/>
        </authorList>
    </citation>
    <scope>NUCLEOTIDE SEQUENCE</scope>
    <source>
        <strain evidence="9">Nyah NAP97</strain>
    </source>
</reference>
<reference evidence="9" key="3">
    <citation type="journal article" date="2014" name="J. Virol.">
        <title>Comparative genome analysis of four elephant endotheliotropic herpesviruses, EEHV3, EEHV4, EEHV5, and EEHV6, from cases of hemorrhagic disease or viremia.</title>
        <authorList>
            <person name="Zong JC"/>
            <person name="Latimer EM"/>
            <person name="Long SY"/>
            <person name="Richman LK"/>
            <person name="Heaggans SY"/>
            <person name="Hayward GS."/>
        </authorList>
    </citation>
    <scope>NUCLEOTIDE SEQUENCE</scope>
    <source>
        <strain evidence="9">Nyah NAP97</strain>
    </source>
</reference>
<dbReference type="PANTHER" id="PTHR11264:SF0">
    <property type="entry name" value="URACIL-DNA GLYCOSYLASE"/>
    <property type="match status" value="1"/>
</dbReference>
<feature type="domain" description="Uracil-DNA glycosylase-like" evidence="8">
    <location>
        <begin position="162"/>
        <end position="324"/>
    </location>
</feature>
<dbReference type="SMART" id="SM00987">
    <property type="entry name" value="UreE_C"/>
    <property type="match status" value="1"/>
</dbReference>
<organism evidence="9 10">
    <name type="scientific">Elephant endotheliotropic herpesvirus 3A</name>
    <dbReference type="NCBI Taxonomy" id="1329409"/>
    <lineage>
        <taxon>Viruses</taxon>
        <taxon>Duplodnaviria</taxon>
        <taxon>Heunggongvirae</taxon>
        <taxon>Peploviricota</taxon>
        <taxon>Herviviricetes</taxon>
        <taxon>Herpesvirales</taxon>
        <taxon>Orthoherpesviridae</taxon>
        <taxon>Betaherpesvirinae</taxon>
        <taxon>Proboscivirus</taxon>
        <taxon>Elephant endotheliotropic herpesvirus 3</taxon>
    </lineage>
</organism>
<dbReference type="NCBIfam" id="NF003589">
    <property type="entry name" value="PRK05254.1-2"/>
    <property type="match status" value="1"/>
</dbReference>
<dbReference type="SMART" id="SM00986">
    <property type="entry name" value="UDG"/>
    <property type="match status" value="1"/>
</dbReference>
<accession>A0A866VSZ2</accession>
<evidence type="ECO:0000256" key="6">
    <source>
        <dbReference type="PROSITE-ProRule" id="PRU10072"/>
    </source>
</evidence>
<dbReference type="GO" id="GO:0004844">
    <property type="term" value="F:uracil DNA N-glycosylase activity"/>
    <property type="evidence" value="ECO:0007669"/>
    <property type="project" value="InterPro"/>
</dbReference>
<reference evidence="9" key="4">
    <citation type="journal article" date="2016" name="ILAR J">
        <title>Review of Elephant Endotheliotropic Herpesviruses and Acute Hemorrhagic Disease.</title>
        <authorList>
            <person name="Long S.Y."/>
            <person name="Latimer E.M."/>
            <person name="Hayward G.S."/>
        </authorList>
    </citation>
    <scope>NUCLEOTIDE SEQUENCE</scope>
    <source>
        <strain evidence="9">Nyah NAP97</strain>
    </source>
</reference>
<feature type="compositionally biased region" description="Polar residues" evidence="7">
    <location>
        <begin position="1"/>
        <end position="13"/>
    </location>
</feature>
<evidence type="ECO:0000259" key="8">
    <source>
        <dbReference type="SMART" id="SM00986"/>
    </source>
</evidence>
<dbReference type="PROSITE" id="PS00130">
    <property type="entry name" value="U_DNA_GLYCOSYLASE"/>
    <property type="match status" value="1"/>
</dbReference>
<evidence type="ECO:0000256" key="1">
    <source>
        <dbReference type="ARBA" id="ARBA00008184"/>
    </source>
</evidence>
<gene>
    <name evidence="9" type="primary">U81</name>
</gene>
<dbReference type="SUPFAM" id="SSF52141">
    <property type="entry name" value="Uracil-DNA glycosylase-like"/>
    <property type="match status" value="1"/>
</dbReference>
<evidence type="ECO:0000256" key="5">
    <source>
        <dbReference type="ARBA" id="ARBA00023204"/>
    </source>
</evidence>
<dbReference type="PANTHER" id="PTHR11264">
    <property type="entry name" value="URACIL-DNA GLYCOSYLASE"/>
    <property type="match status" value="1"/>
</dbReference>
<dbReference type="EMBL" id="MN373268">
    <property type="protein sequence ID" value="QOE74468.1"/>
    <property type="molecule type" value="Genomic_DNA"/>
</dbReference>
<keyword evidence="5" id="KW-0234">DNA repair</keyword>
<feature type="compositionally biased region" description="Low complexity" evidence="7">
    <location>
        <begin position="19"/>
        <end position="30"/>
    </location>
</feature>
<protein>
    <submittedName>
        <fullName evidence="9">Uracil DNA glycosylase</fullName>
    </submittedName>
</protein>
<dbReference type="NCBIfam" id="NF003592">
    <property type="entry name" value="PRK05254.1-5"/>
    <property type="match status" value="1"/>
</dbReference>
<feature type="region of interest" description="Disordered" evidence="7">
    <location>
        <begin position="1"/>
        <end position="83"/>
    </location>
</feature>
<reference evidence="9" key="5">
    <citation type="journal article" date="2016" name="MSphere">
        <title>Complete Genome Sequence of Elephant Endotheliotropic Herpesvirus 4, the First Example of a GC-Rich Branch Proboscivirus.</title>
        <authorList>
            <person name="Ling P.D."/>
            <person name="Long S.Y."/>
            <person name="Fuery A."/>
            <person name="Peng R.S."/>
            <person name="Heaggans S.Y."/>
            <person name="Qin X."/>
            <person name="Worley K.C."/>
            <person name="Dugan S."/>
            <person name="Hayward G.S."/>
        </authorList>
    </citation>
    <scope>NUCLEOTIDE SEQUENCE</scope>
    <source>
        <strain evidence="9">Nyah NAP97</strain>
    </source>
</reference>
<comment type="similarity">
    <text evidence="1">Belongs to the uracil-DNA glycosylase (UDG) superfamily. UNG family.</text>
</comment>